<proteinExistence type="predicted"/>
<protein>
    <submittedName>
        <fullName evidence="2">Uncharacterized protein</fullName>
    </submittedName>
</protein>
<organism evidence="2 3">
    <name type="scientific">Byssothecium circinans</name>
    <dbReference type="NCBI Taxonomy" id="147558"/>
    <lineage>
        <taxon>Eukaryota</taxon>
        <taxon>Fungi</taxon>
        <taxon>Dikarya</taxon>
        <taxon>Ascomycota</taxon>
        <taxon>Pezizomycotina</taxon>
        <taxon>Dothideomycetes</taxon>
        <taxon>Pleosporomycetidae</taxon>
        <taxon>Pleosporales</taxon>
        <taxon>Massarineae</taxon>
        <taxon>Massarinaceae</taxon>
        <taxon>Byssothecium</taxon>
    </lineage>
</organism>
<accession>A0A6A5U1L0</accession>
<dbReference type="OrthoDB" id="1923159at2759"/>
<feature type="compositionally biased region" description="Low complexity" evidence="1">
    <location>
        <begin position="344"/>
        <end position="358"/>
    </location>
</feature>
<feature type="region of interest" description="Disordered" evidence="1">
    <location>
        <begin position="604"/>
        <end position="681"/>
    </location>
</feature>
<sequence length="872" mass="91871">MAGQGLYGQGQEDQILSPEEEASINVDALVSDSVADDQGPGALRVRPTIDPPRHATPTIPPGFIAAAVPRSVASEQPTRPSSRNTPSTIATAVPVVPTTSTGIAPPIQSKKSNQSTENADAATSKTTDSNTTTPTETVTPSKANRQTSSSKLPVVQETPKKMAENVSSETPKENKKASTANAKTTPKKPVFSKKTQSVVDSSPRKSTKDVPAPAANPTSTKRQHPGKLDIAAATKVPENEQSLAKNSTKIESQPKVGHAISTTTNSSVPGSPAHTSTGSPVKKPTTAPRTLRVVATPRVENPAPLSAVSTTSHPQIPTVEKLRSRQASIASVNLPGTPGSELVSDTASITSTSISRASSPPPIGGKVGTAPVRQKTKSQQKKERQERARREEEHALAMEKLDSEADVVQEPLMGRKKKAKKPSNNPKSLAVLTKSQPQSPKPAEIEEVKEQVEPPSVPLAANKKHSTTKTPTPSPHTEPAPPTETTRQKREATAQSIIADLQKTGDLLASALEFFKPLPSALAHASRPTQINGGPVAPPDLRLHLSPADVEALSKKQPVRLKSVDGRPESSTLITPQGKFFWGLTPELEEKALALEEQIEQLKGAGRFRPRKDASHRQQTSPHAPLPALQTALNDLGKSAGQPMPKLDSSSTRLGSTSLPLSPTTDLPLPQTQPQQQTPTDAGTYLNQFVLPNIDRQVPPSSRQEMAAVGGLPGSGTMNMSVSVNRIAKAARAVAEGGAVGSELEGMGVMAADLLGGVFVQSLEALIGASLNIPSSGHNVTLDKNRHLSMSRNDGIDIQGFVNTFEAGSRLGNHAFSGAVGGGDNDGRRRPLLGVEETEQAMLSAKKEHEALEKKLVGVMKKNKKLGGMGKA</sequence>
<feature type="region of interest" description="Disordered" evidence="1">
    <location>
        <begin position="30"/>
        <end position="496"/>
    </location>
</feature>
<evidence type="ECO:0000313" key="2">
    <source>
        <dbReference type="EMBL" id="KAF1956896.1"/>
    </source>
</evidence>
<dbReference type="EMBL" id="ML976990">
    <property type="protein sequence ID" value="KAF1956896.1"/>
    <property type="molecule type" value="Genomic_DNA"/>
</dbReference>
<feature type="compositionally biased region" description="Low complexity" evidence="1">
    <location>
        <begin position="118"/>
        <end position="143"/>
    </location>
</feature>
<feature type="compositionally biased region" description="Polar residues" evidence="1">
    <location>
        <begin position="239"/>
        <end position="251"/>
    </location>
</feature>
<gene>
    <name evidence="2" type="ORF">CC80DRAFT_444146</name>
</gene>
<reference evidence="2" key="1">
    <citation type="journal article" date="2020" name="Stud. Mycol.">
        <title>101 Dothideomycetes genomes: a test case for predicting lifestyles and emergence of pathogens.</title>
        <authorList>
            <person name="Haridas S."/>
            <person name="Albert R."/>
            <person name="Binder M."/>
            <person name="Bloem J."/>
            <person name="Labutti K."/>
            <person name="Salamov A."/>
            <person name="Andreopoulos B."/>
            <person name="Baker S."/>
            <person name="Barry K."/>
            <person name="Bills G."/>
            <person name="Bluhm B."/>
            <person name="Cannon C."/>
            <person name="Castanera R."/>
            <person name="Culley D."/>
            <person name="Daum C."/>
            <person name="Ezra D."/>
            <person name="Gonzalez J."/>
            <person name="Henrissat B."/>
            <person name="Kuo A."/>
            <person name="Liang C."/>
            <person name="Lipzen A."/>
            <person name="Lutzoni F."/>
            <person name="Magnuson J."/>
            <person name="Mondo S."/>
            <person name="Nolan M."/>
            <person name="Ohm R."/>
            <person name="Pangilinan J."/>
            <person name="Park H.-J."/>
            <person name="Ramirez L."/>
            <person name="Alfaro M."/>
            <person name="Sun H."/>
            <person name="Tritt A."/>
            <person name="Yoshinaga Y."/>
            <person name="Zwiers L.-H."/>
            <person name="Turgeon B."/>
            <person name="Goodwin S."/>
            <person name="Spatafora J."/>
            <person name="Crous P."/>
            <person name="Grigoriev I."/>
        </authorList>
    </citation>
    <scope>NUCLEOTIDE SEQUENCE</scope>
    <source>
        <strain evidence="2">CBS 675.92</strain>
    </source>
</reference>
<feature type="compositionally biased region" description="Pro residues" evidence="1">
    <location>
        <begin position="472"/>
        <end position="482"/>
    </location>
</feature>
<keyword evidence="3" id="KW-1185">Reference proteome</keyword>
<feature type="region of interest" description="Disordered" evidence="1">
    <location>
        <begin position="1"/>
        <end position="20"/>
    </location>
</feature>
<dbReference type="AlphaFoldDB" id="A0A6A5U1L0"/>
<feature type="compositionally biased region" description="Polar residues" evidence="1">
    <location>
        <begin position="260"/>
        <end position="279"/>
    </location>
</feature>
<feature type="compositionally biased region" description="Basic and acidic residues" evidence="1">
    <location>
        <begin position="380"/>
        <end position="403"/>
    </location>
</feature>
<feature type="compositionally biased region" description="Polar residues" evidence="1">
    <location>
        <begin position="73"/>
        <end position="84"/>
    </location>
</feature>
<evidence type="ECO:0000256" key="1">
    <source>
        <dbReference type="SAM" id="MobiDB-lite"/>
    </source>
</evidence>
<feature type="compositionally biased region" description="Low complexity" evidence="1">
    <location>
        <begin position="85"/>
        <end position="101"/>
    </location>
</feature>
<feature type="compositionally biased region" description="Basic and acidic residues" evidence="1">
    <location>
        <begin position="443"/>
        <end position="452"/>
    </location>
</feature>
<feature type="compositionally biased region" description="Low complexity" evidence="1">
    <location>
        <begin position="647"/>
        <end position="681"/>
    </location>
</feature>
<dbReference type="Proteomes" id="UP000800035">
    <property type="component" value="Unassembled WGS sequence"/>
</dbReference>
<evidence type="ECO:0000313" key="3">
    <source>
        <dbReference type="Proteomes" id="UP000800035"/>
    </source>
</evidence>
<name>A0A6A5U1L0_9PLEO</name>